<keyword evidence="9 10" id="KW-0030">Aminoacyl-tRNA synthetase</keyword>
<keyword evidence="5 10" id="KW-0436">Ligase</keyword>
<evidence type="ECO:0000256" key="8">
    <source>
        <dbReference type="ARBA" id="ARBA00022917"/>
    </source>
</evidence>
<evidence type="ECO:0000256" key="1">
    <source>
        <dbReference type="ARBA" id="ARBA00004496"/>
    </source>
</evidence>
<dbReference type="PROSITE" id="PS00178">
    <property type="entry name" value="AA_TRNA_LIGASE_I"/>
    <property type="match status" value="1"/>
</dbReference>
<dbReference type="InterPro" id="IPR045462">
    <property type="entry name" value="aa-tRNA-synth_I_cd-bd"/>
</dbReference>
<dbReference type="Gene3D" id="1.10.10.350">
    <property type="match status" value="1"/>
</dbReference>
<feature type="short sequence motif" description="'KMSKS' region" evidence="10">
    <location>
        <begin position="242"/>
        <end position="246"/>
    </location>
</feature>
<evidence type="ECO:0000256" key="6">
    <source>
        <dbReference type="ARBA" id="ARBA00022741"/>
    </source>
</evidence>
<feature type="short sequence motif" description="'HIGH' region" evidence="10">
    <location>
        <begin position="14"/>
        <end position="24"/>
    </location>
</feature>
<comment type="similarity">
    <text evidence="2 10">Belongs to the class-I aminoacyl-tRNA synthetase family. Glutamate--tRNA ligase type 1 subfamily.</text>
</comment>
<dbReference type="PANTHER" id="PTHR43311:SF2">
    <property type="entry name" value="GLUTAMATE--TRNA LIGASE, MITOCHONDRIAL-RELATED"/>
    <property type="match status" value="1"/>
</dbReference>
<keyword evidence="8 10" id="KW-0648">Protein biosynthesis</keyword>
<dbReference type="EC" id="6.1.1.17" evidence="10"/>
<evidence type="ECO:0000256" key="3">
    <source>
        <dbReference type="ARBA" id="ARBA00011245"/>
    </source>
</evidence>
<dbReference type="InterPro" id="IPR049940">
    <property type="entry name" value="GluQ/Sye"/>
</dbReference>
<dbReference type="SUPFAM" id="SSF48163">
    <property type="entry name" value="An anticodon-binding domain of class I aminoacyl-tRNA synthetases"/>
    <property type="match status" value="1"/>
</dbReference>
<dbReference type="HAMAP" id="MF_00022">
    <property type="entry name" value="Glu_tRNA_synth_type1"/>
    <property type="match status" value="1"/>
</dbReference>
<protein>
    <recommendedName>
        <fullName evidence="10">Glutamate--tRNA ligase</fullName>
        <ecNumber evidence="10">6.1.1.17</ecNumber>
    </recommendedName>
    <alternativeName>
        <fullName evidence="10">Glutamyl-tRNA synthetase</fullName>
        <shortName evidence="10">GluRS</shortName>
    </alternativeName>
</protein>
<evidence type="ECO:0000256" key="9">
    <source>
        <dbReference type="ARBA" id="ARBA00023146"/>
    </source>
</evidence>
<evidence type="ECO:0000259" key="11">
    <source>
        <dbReference type="Pfam" id="PF00749"/>
    </source>
</evidence>
<evidence type="ECO:0000256" key="5">
    <source>
        <dbReference type="ARBA" id="ARBA00022598"/>
    </source>
</evidence>
<dbReference type="GO" id="GO:0005829">
    <property type="term" value="C:cytosol"/>
    <property type="evidence" value="ECO:0007669"/>
    <property type="project" value="TreeGrafter"/>
</dbReference>
<evidence type="ECO:0000313" key="14">
    <source>
        <dbReference type="Proteomes" id="UP000436016"/>
    </source>
</evidence>
<comment type="catalytic activity">
    <reaction evidence="10">
        <text>tRNA(Glu) + L-glutamate + ATP = L-glutamyl-tRNA(Glu) + AMP + diphosphate</text>
        <dbReference type="Rhea" id="RHEA:23540"/>
        <dbReference type="Rhea" id="RHEA-COMP:9663"/>
        <dbReference type="Rhea" id="RHEA-COMP:9680"/>
        <dbReference type="ChEBI" id="CHEBI:29985"/>
        <dbReference type="ChEBI" id="CHEBI:30616"/>
        <dbReference type="ChEBI" id="CHEBI:33019"/>
        <dbReference type="ChEBI" id="CHEBI:78442"/>
        <dbReference type="ChEBI" id="CHEBI:78520"/>
        <dbReference type="ChEBI" id="CHEBI:456215"/>
        <dbReference type="EC" id="6.1.1.17"/>
    </reaction>
</comment>
<name>A0A6B0TX09_9RHOB</name>
<dbReference type="GO" id="GO:0005524">
    <property type="term" value="F:ATP binding"/>
    <property type="evidence" value="ECO:0007669"/>
    <property type="project" value="UniProtKB-UniRule"/>
</dbReference>
<dbReference type="NCBIfam" id="TIGR00464">
    <property type="entry name" value="gltX_bact"/>
    <property type="match status" value="1"/>
</dbReference>
<dbReference type="GO" id="GO:0004818">
    <property type="term" value="F:glutamate-tRNA ligase activity"/>
    <property type="evidence" value="ECO:0007669"/>
    <property type="project" value="UniProtKB-UniRule"/>
</dbReference>
<dbReference type="InterPro" id="IPR001412">
    <property type="entry name" value="aa-tRNA-synth_I_CS"/>
</dbReference>
<dbReference type="CDD" id="cd00808">
    <property type="entry name" value="GluRS_core"/>
    <property type="match status" value="1"/>
</dbReference>
<dbReference type="GO" id="GO:0006424">
    <property type="term" value="P:glutamyl-tRNA aminoacylation"/>
    <property type="evidence" value="ECO:0007669"/>
    <property type="project" value="UniProtKB-UniRule"/>
</dbReference>
<dbReference type="InterPro" id="IPR014729">
    <property type="entry name" value="Rossmann-like_a/b/a_fold"/>
</dbReference>
<evidence type="ECO:0000313" key="13">
    <source>
        <dbReference type="EMBL" id="MXU65822.1"/>
    </source>
</evidence>
<feature type="binding site" evidence="10">
    <location>
        <position position="245"/>
    </location>
    <ligand>
        <name>ATP</name>
        <dbReference type="ChEBI" id="CHEBI:30616"/>
    </ligand>
</feature>
<keyword evidence="14" id="KW-1185">Reference proteome</keyword>
<dbReference type="InterPro" id="IPR020058">
    <property type="entry name" value="Glu/Gln-tRNA-synth_Ib_cat-dom"/>
</dbReference>
<keyword evidence="6 10" id="KW-0547">Nucleotide-binding</keyword>
<feature type="domain" description="Glutamyl/glutaminyl-tRNA synthetase class Ib catalytic" evidence="11">
    <location>
        <begin position="9"/>
        <end position="309"/>
    </location>
</feature>
<evidence type="ECO:0000256" key="4">
    <source>
        <dbReference type="ARBA" id="ARBA00022490"/>
    </source>
</evidence>
<comment type="caution">
    <text evidence="13">The sequence shown here is derived from an EMBL/GenBank/DDBJ whole genome shotgun (WGS) entry which is preliminary data.</text>
</comment>
<evidence type="ECO:0000256" key="2">
    <source>
        <dbReference type="ARBA" id="ARBA00007894"/>
    </source>
</evidence>
<keyword evidence="7 10" id="KW-0067">ATP-binding</keyword>
<accession>A0A6B0TX09</accession>
<dbReference type="Pfam" id="PF00749">
    <property type="entry name" value="tRNA-synt_1c"/>
    <property type="match status" value="1"/>
</dbReference>
<organism evidence="13 14">
    <name type="scientific">Oceanomicrobium pacificus</name>
    <dbReference type="NCBI Taxonomy" id="2692916"/>
    <lineage>
        <taxon>Bacteria</taxon>
        <taxon>Pseudomonadati</taxon>
        <taxon>Pseudomonadota</taxon>
        <taxon>Alphaproteobacteria</taxon>
        <taxon>Rhodobacterales</taxon>
        <taxon>Paracoccaceae</taxon>
        <taxon>Oceanomicrobium</taxon>
    </lineage>
</organism>
<dbReference type="EMBL" id="WUWG01000003">
    <property type="protein sequence ID" value="MXU65822.1"/>
    <property type="molecule type" value="Genomic_DNA"/>
</dbReference>
<dbReference type="InterPro" id="IPR004527">
    <property type="entry name" value="Glu-tRNA-ligase_bac/mito"/>
</dbReference>
<keyword evidence="4 10" id="KW-0963">Cytoplasm</keyword>
<evidence type="ECO:0000256" key="7">
    <source>
        <dbReference type="ARBA" id="ARBA00022840"/>
    </source>
</evidence>
<comment type="subcellular location">
    <subcellularLocation>
        <location evidence="1 10">Cytoplasm</location>
    </subcellularLocation>
</comment>
<proteinExistence type="inferred from homology"/>
<comment type="function">
    <text evidence="10">Catalyzes the attachment of glutamate to tRNA(Glu) in a two-step reaction: glutamate is first activated by ATP to form Glu-AMP and then transferred to the acceptor end of tRNA(Glu).</text>
</comment>
<evidence type="ECO:0000256" key="10">
    <source>
        <dbReference type="HAMAP-Rule" id="MF_00022"/>
    </source>
</evidence>
<dbReference type="FunFam" id="3.40.50.620:FF:000007">
    <property type="entry name" value="Glutamate--tRNA ligase"/>
    <property type="match status" value="1"/>
</dbReference>
<dbReference type="InterPro" id="IPR020751">
    <property type="entry name" value="aa-tRNA-synth_I_codon-bd_sub2"/>
</dbReference>
<dbReference type="InterPro" id="IPR033910">
    <property type="entry name" value="GluRS_core"/>
</dbReference>
<comment type="caution">
    <text evidence="10">Lacks conserved residue(s) required for the propagation of feature annotation.</text>
</comment>
<feature type="domain" description="Aminoacyl-tRNA synthetase class I anticodon-binding" evidence="12">
    <location>
        <begin position="324"/>
        <end position="466"/>
    </location>
</feature>
<dbReference type="Pfam" id="PF19269">
    <property type="entry name" value="Anticodon_2"/>
    <property type="match status" value="1"/>
</dbReference>
<gene>
    <name evidence="10" type="primary">gltX</name>
    <name evidence="13" type="ORF">GSH16_10205</name>
</gene>
<dbReference type="GO" id="GO:0008270">
    <property type="term" value="F:zinc ion binding"/>
    <property type="evidence" value="ECO:0007669"/>
    <property type="project" value="InterPro"/>
</dbReference>
<dbReference type="GO" id="GO:0000049">
    <property type="term" value="F:tRNA binding"/>
    <property type="evidence" value="ECO:0007669"/>
    <property type="project" value="InterPro"/>
</dbReference>
<dbReference type="Proteomes" id="UP000436016">
    <property type="component" value="Unassembled WGS sequence"/>
</dbReference>
<reference evidence="13 14" key="1">
    <citation type="submission" date="2019-12" db="EMBL/GenBank/DDBJ databases">
        <title>Strain KN286 was isolated from seawater, which was collected from Caroline Seamount in the tropical western Pacific.</title>
        <authorList>
            <person name="Wang Q."/>
        </authorList>
    </citation>
    <scope>NUCLEOTIDE SEQUENCE [LARGE SCALE GENOMIC DNA]</scope>
    <source>
        <strain evidence="13 14">KN286</strain>
    </source>
</reference>
<dbReference type="AlphaFoldDB" id="A0A6B0TX09"/>
<dbReference type="InterPro" id="IPR008925">
    <property type="entry name" value="aa_tRNA-synth_I_cd-bd_sf"/>
</dbReference>
<dbReference type="InterPro" id="IPR000924">
    <property type="entry name" value="Glu/Gln-tRNA-synth"/>
</dbReference>
<dbReference type="PANTHER" id="PTHR43311">
    <property type="entry name" value="GLUTAMATE--TRNA LIGASE"/>
    <property type="match status" value="1"/>
</dbReference>
<comment type="subunit">
    <text evidence="3 10">Monomer.</text>
</comment>
<dbReference type="PRINTS" id="PR00987">
    <property type="entry name" value="TRNASYNTHGLU"/>
</dbReference>
<dbReference type="Gene3D" id="3.40.50.620">
    <property type="entry name" value="HUPs"/>
    <property type="match status" value="1"/>
</dbReference>
<sequence length="469" mass="52011">MAPTAADTVTRFAPSPTGFLHIGGARTALFNWLYARHNGGKFLLRIEDTDRARSTPEATEAILDGMRWLGLDWDGDAISQFGNRDRHQAVAEDMVARGTAYRCYATKEEIDAFREAAKAEGRPPLFRSPWRDADPATAPDAPYVVRLKAPRDGETVIRDRVQGDVTFRNETLDDLILLRSDGTPTYLLAVVVDDHDMGVTHVIRGDDHLTNAARQALIYAGNGWDVPEFAHIPLIHGPDGAKLSKRHGALGVDAYRDMGYPAEAMRNYLARLGWSHGDDEFFTTEQAIGWFDLAQVGKSPARFDFKKLENLSGQHIRAMANDRLLAEVEDFIAVQNNPPLTDTQRALFLSAMDGLKERSKTFPELLEMAHFFLGERPFVPDAKAAAILDPVSRGMLNRLTSRLRDASWSAENLQAVTRDFAEGENLKLGKVAQPLRAALTGRTVSPSVFEVMELIGRDETLARLEDSAV</sequence>
<dbReference type="SUPFAM" id="SSF52374">
    <property type="entry name" value="Nucleotidylyl transferase"/>
    <property type="match status" value="1"/>
</dbReference>
<evidence type="ECO:0000259" key="12">
    <source>
        <dbReference type="Pfam" id="PF19269"/>
    </source>
</evidence>